<comment type="caution">
    <text evidence="5">The sequence shown here is derived from an EMBL/GenBank/DDBJ whole genome shotgun (WGS) entry which is preliminary data.</text>
</comment>
<evidence type="ECO:0000259" key="4">
    <source>
        <dbReference type="PROSITE" id="PS51462"/>
    </source>
</evidence>
<keyword evidence="2" id="KW-0378">Hydrolase</keyword>
<evidence type="ECO:0000313" key="5">
    <source>
        <dbReference type="EMBL" id="GHH20890.1"/>
    </source>
</evidence>
<keyword evidence="6" id="KW-1185">Reference proteome</keyword>
<evidence type="ECO:0000313" key="6">
    <source>
        <dbReference type="Proteomes" id="UP000635387"/>
    </source>
</evidence>
<dbReference type="InterPro" id="IPR000086">
    <property type="entry name" value="NUDIX_hydrolase_dom"/>
</dbReference>
<evidence type="ECO:0000256" key="2">
    <source>
        <dbReference type="ARBA" id="ARBA00022801"/>
    </source>
</evidence>
<feature type="domain" description="Nudix hydrolase" evidence="4">
    <location>
        <begin position="40"/>
        <end position="170"/>
    </location>
</feature>
<reference evidence="6" key="1">
    <citation type="journal article" date="2019" name="Int. J. Syst. Evol. Microbiol.">
        <title>The Global Catalogue of Microorganisms (GCM) 10K type strain sequencing project: providing services to taxonomists for standard genome sequencing and annotation.</title>
        <authorList>
            <consortium name="The Broad Institute Genomics Platform"/>
            <consortium name="The Broad Institute Genome Sequencing Center for Infectious Disease"/>
            <person name="Wu L."/>
            <person name="Ma J."/>
        </authorList>
    </citation>
    <scope>NUCLEOTIDE SEQUENCE [LARGE SCALE GENOMIC DNA]</scope>
    <source>
        <strain evidence="6">CGMCC 4.7683</strain>
    </source>
</reference>
<accession>A0ABQ3LXC6</accession>
<organism evidence="5 6">
    <name type="scientific">Amycolatopsis oliviviridis</name>
    <dbReference type="NCBI Taxonomy" id="1471590"/>
    <lineage>
        <taxon>Bacteria</taxon>
        <taxon>Bacillati</taxon>
        <taxon>Actinomycetota</taxon>
        <taxon>Actinomycetes</taxon>
        <taxon>Pseudonocardiales</taxon>
        <taxon>Pseudonocardiaceae</taxon>
        <taxon>Amycolatopsis</taxon>
    </lineage>
</organism>
<dbReference type="PANTHER" id="PTHR43046:SF12">
    <property type="entry name" value="GDP-MANNOSE MANNOSYL HYDROLASE"/>
    <property type="match status" value="1"/>
</dbReference>
<dbReference type="Gene3D" id="3.90.79.10">
    <property type="entry name" value="Nucleoside Triphosphate Pyrophosphohydrolase"/>
    <property type="match status" value="1"/>
</dbReference>
<comment type="cofactor">
    <cofactor evidence="1">
        <name>Mg(2+)</name>
        <dbReference type="ChEBI" id="CHEBI:18420"/>
    </cofactor>
</comment>
<evidence type="ECO:0000256" key="1">
    <source>
        <dbReference type="ARBA" id="ARBA00001946"/>
    </source>
</evidence>
<dbReference type="Proteomes" id="UP000635387">
    <property type="component" value="Unassembled WGS sequence"/>
</dbReference>
<dbReference type="PROSITE" id="PS51462">
    <property type="entry name" value="NUDIX"/>
    <property type="match status" value="1"/>
</dbReference>
<protein>
    <recommendedName>
        <fullName evidence="4">Nudix hydrolase domain-containing protein</fullName>
    </recommendedName>
</protein>
<dbReference type="EMBL" id="BNAY01000004">
    <property type="protein sequence ID" value="GHH20890.1"/>
    <property type="molecule type" value="Genomic_DNA"/>
</dbReference>
<proteinExistence type="predicted"/>
<dbReference type="RefSeq" id="WP_229907864.1">
    <property type="nucleotide sequence ID" value="NZ_BNAY01000004.1"/>
</dbReference>
<dbReference type="InterPro" id="IPR015797">
    <property type="entry name" value="NUDIX_hydrolase-like_dom_sf"/>
</dbReference>
<sequence length="185" mass="20811">MTEQAHHLSPEQAAQFFKDMEAEGEPEVEFNPGIASRIASKTVAAGVLIHDSNGRILFVTPVYKPYPEIPGGIVDANESPYLALQREIREELGIALNVGNLLVVDWTPMHGVWRDSLQFIFDGGTLSSRSIEQIELPRDELKTFEFRALDEVKSLLKPSFHRRLHEANIAKADGRTRYLDFGRPV</sequence>
<evidence type="ECO:0000256" key="3">
    <source>
        <dbReference type="ARBA" id="ARBA00022842"/>
    </source>
</evidence>
<dbReference type="PROSITE" id="PS00893">
    <property type="entry name" value="NUDIX_BOX"/>
    <property type="match status" value="1"/>
</dbReference>
<dbReference type="InterPro" id="IPR020084">
    <property type="entry name" value="NUDIX_hydrolase_CS"/>
</dbReference>
<dbReference type="PANTHER" id="PTHR43046">
    <property type="entry name" value="GDP-MANNOSE MANNOSYL HYDROLASE"/>
    <property type="match status" value="1"/>
</dbReference>
<dbReference type="SUPFAM" id="SSF55811">
    <property type="entry name" value="Nudix"/>
    <property type="match status" value="1"/>
</dbReference>
<gene>
    <name evidence="5" type="ORF">GCM10017790_41300</name>
</gene>
<dbReference type="Pfam" id="PF00293">
    <property type="entry name" value="NUDIX"/>
    <property type="match status" value="1"/>
</dbReference>
<keyword evidence="3" id="KW-0460">Magnesium</keyword>
<dbReference type="CDD" id="cd18876">
    <property type="entry name" value="NUDIX_Hydrolase"/>
    <property type="match status" value="1"/>
</dbReference>
<name>A0ABQ3LXC6_9PSEU</name>